<keyword evidence="6" id="KW-1185">Reference proteome</keyword>
<gene>
    <name evidence="5" type="ORF">Pma05_56900</name>
</gene>
<dbReference type="SUPFAM" id="SSF47413">
    <property type="entry name" value="lambda repressor-like DNA-binding domains"/>
    <property type="match status" value="1"/>
</dbReference>
<evidence type="ECO:0000256" key="1">
    <source>
        <dbReference type="ARBA" id="ARBA00023015"/>
    </source>
</evidence>
<keyword evidence="3" id="KW-0804">Transcription</keyword>
<dbReference type="Pfam" id="PF00356">
    <property type="entry name" value="LacI"/>
    <property type="match status" value="1"/>
</dbReference>
<evidence type="ECO:0000313" key="6">
    <source>
        <dbReference type="Proteomes" id="UP000621500"/>
    </source>
</evidence>
<evidence type="ECO:0000313" key="5">
    <source>
        <dbReference type="EMBL" id="GIG99117.1"/>
    </source>
</evidence>
<feature type="domain" description="HTH lacI-type" evidence="4">
    <location>
        <begin position="18"/>
        <end position="72"/>
    </location>
</feature>
<reference evidence="5 6" key="1">
    <citation type="submission" date="2021-01" db="EMBL/GenBank/DDBJ databases">
        <title>Whole genome shotgun sequence of Plantactinospora mayteni NBRC 109088.</title>
        <authorList>
            <person name="Komaki H."/>
            <person name="Tamura T."/>
        </authorList>
    </citation>
    <scope>NUCLEOTIDE SEQUENCE [LARGE SCALE GENOMIC DNA]</scope>
    <source>
        <strain evidence="5 6">NBRC 109088</strain>
    </source>
</reference>
<dbReference type="InterPro" id="IPR010982">
    <property type="entry name" value="Lambda_DNA-bd_dom_sf"/>
</dbReference>
<dbReference type="CDD" id="cd01574">
    <property type="entry name" value="PBP1_LacI"/>
    <property type="match status" value="1"/>
</dbReference>
<name>A0ABQ4EWY8_9ACTN</name>
<dbReference type="Gene3D" id="3.40.50.2300">
    <property type="match status" value="2"/>
</dbReference>
<evidence type="ECO:0000256" key="3">
    <source>
        <dbReference type="ARBA" id="ARBA00023163"/>
    </source>
</evidence>
<dbReference type="Gene3D" id="1.10.260.40">
    <property type="entry name" value="lambda repressor-like DNA-binding domains"/>
    <property type="match status" value="1"/>
</dbReference>
<dbReference type="SUPFAM" id="SSF53822">
    <property type="entry name" value="Periplasmic binding protein-like I"/>
    <property type="match status" value="1"/>
</dbReference>
<keyword evidence="2" id="KW-0238">DNA-binding</keyword>
<keyword evidence="1" id="KW-0805">Transcription regulation</keyword>
<sequence length="357" mass="37671">MLAEENHVTTPSRTGRPAVMTDVARLAGVSHQTVSRVINGHPRVRPETRDRVVRAMAELSYRPNAMARALASRRSRVLGVVSFDTILFGPASTLLGIERAARAAGYGVSIVTLEKVDRRGVLSAVEALDGQGVDGVIIIAPQMAAAAALHSLPRGMAAVAVEAGQDSGLPSVSVDQVAGARLAVRHLLELGHRTVWHVSGPSDWLEAGDRIIGWRQTLEEAGAAIPPIISGDWSARSGYAAGTALAGNPDVTAVFVANDQMALGLLRALHERGVRVPADISVVAFDDIPEAEFMLPPLTTIRQDFDEVGRRGMATLLRLLDATGRAGGPIPVLPSATPIEPTLVIRQSSAAPPADRR</sequence>
<proteinExistence type="predicted"/>
<dbReference type="SMART" id="SM00354">
    <property type="entry name" value="HTH_LACI"/>
    <property type="match status" value="1"/>
</dbReference>
<dbReference type="PROSITE" id="PS50932">
    <property type="entry name" value="HTH_LACI_2"/>
    <property type="match status" value="1"/>
</dbReference>
<dbReference type="InterPro" id="IPR028082">
    <property type="entry name" value="Peripla_BP_I"/>
</dbReference>
<dbReference type="PROSITE" id="PS00356">
    <property type="entry name" value="HTH_LACI_1"/>
    <property type="match status" value="1"/>
</dbReference>
<dbReference type="Proteomes" id="UP000621500">
    <property type="component" value="Unassembled WGS sequence"/>
</dbReference>
<evidence type="ECO:0000259" key="4">
    <source>
        <dbReference type="PROSITE" id="PS50932"/>
    </source>
</evidence>
<dbReference type="EMBL" id="BONX01000040">
    <property type="protein sequence ID" value="GIG99117.1"/>
    <property type="molecule type" value="Genomic_DNA"/>
</dbReference>
<dbReference type="InterPro" id="IPR046335">
    <property type="entry name" value="LacI/GalR-like_sensor"/>
</dbReference>
<evidence type="ECO:0000256" key="2">
    <source>
        <dbReference type="ARBA" id="ARBA00023125"/>
    </source>
</evidence>
<dbReference type="PANTHER" id="PTHR30146">
    <property type="entry name" value="LACI-RELATED TRANSCRIPTIONAL REPRESSOR"/>
    <property type="match status" value="1"/>
</dbReference>
<protein>
    <submittedName>
        <fullName evidence="5">LacI family transcriptional regulator</fullName>
    </submittedName>
</protein>
<comment type="caution">
    <text evidence="5">The sequence shown here is derived from an EMBL/GenBank/DDBJ whole genome shotgun (WGS) entry which is preliminary data.</text>
</comment>
<dbReference type="Pfam" id="PF13377">
    <property type="entry name" value="Peripla_BP_3"/>
    <property type="match status" value="1"/>
</dbReference>
<organism evidence="5 6">
    <name type="scientific">Plantactinospora mayteni</name>
    <dbReference type="NCBI Taxonomy" id="566021"/>
    <lineage>
        <taxon>Bacteria</taxon>
        <taxon>Bacillati</taxon>
        <taxon>Actinomycetota</taxon>
        <taxon>Actinomycetes</taxon>
        <taxon>Micromonosporales</taxon>
        <taxon>Micromonosporaceae</taxon>
        <taxon>Plantactinospora</taxon>
    </lineage>
</organism>
<dbReference type="CDD" id="cd01392">
    <property type="entry name" value="HTH_LacI"/>
    <property type="match status" value="1"/>
</dbReference>
<accession>A0ABQ4EWY8</accession>
<dbReference type="PANTHER" id="PTHR30146:SF109">
    <property type="entry name" value="HTH-TYPE TRANSCRIPTIONAL REGULATOR GALS"/>
    <property type="match status" value="1"/>
</dbReference>
<dbReference type="InterPro" id="IPR000843">
    <property type="entry name" value="HTH_LacI"/>
</dbReference>